<dbReference type="InterPro" id="IPR005987">
    <property type="entry name" value="RNase_T"/>
</dbReference>
<dbReference type="SMART" id="SM00479">
    <property type="entry name" value="EXOIII"/>
    <property type="match status" value="1"/>
</dbReference>
<evidence type="ECO:0000259" key="6">
    <source>
        <dbReference type="SMART" id="SM00479"/>
    </source>
</evidence>
<keyword evidence="3 5" id="KW-0378">Hydrolase</keyword>
<evidence type="ECO:0000256" key="3">
    <source>
        <dbReference type="ARBA" id="ARBA00022801"/>
    </source>
</evidence>
<comment type="similarity">
    <text evidence="5">Belongs to the RNase T family.</text>
</comment>
<keyword evidence="1 5" id="KW-0819">tRNA processing</keyword>
<keyword evidence="2 5" id="KW-0540">Nuclease</keyword>
<feature type="domain" description="Exonuclease" evidence="6">
    <location>
        <begin position="16"/>
        <end position="201"/>
    </location>
</feature>
<dbReference type="Proteomes" id="UP000005090">
    <property type="component" value="Chromosome"/>
</dbReference>
<feature type="binding site" evidence="5">
    <location>
        <position position="21"/>
    </location>
    <ligand>
        <name>Mg(2+)</name>
        <dbReference type="ChEBI" id="CHEBI:18420"/>
        <label>2</label>
        <note>catalytic</note>
    </ligand>
</feature>
<evidence type="ECO:0000313" key="7">
    <source>
        <dbReference type="EMBL" id="EIC31439.1"/>
    </source>
</evidence>
<dbReference type="SUPFAM" id="SSF53098">
    <property type="entry name" value="Ribonuclease H-like"/>
    <property type="match status" value="1"/>
</dbReference>
<comment type="subunit">
    <text evidence="5">Homodimer.</text>
</comment>
<dbReference type="PANTHER" id="PTHR30231">
    <property type="entry name" value="DNA POLYMERASE III SUBUNIT EPSILON"/>
    <property type="match status" value="1"/>
</dbReference>
<name>H8GIC7_METAL</name>
<feature type="binding site" evidence="5">
    <location>
        <position position="21"/>
    </location>
    <ligand>
        <name>Mg(2+)</name>
        <dbReference type="ChEBI" id="CHEBI:18420"/>
        <label>1</label>
        <note>catalytic</note>
    </ligand>
</feature>
<keyword evidence="5" id="KW-0460">Magnesium</keyword>
<dbReference type="GO" id="GO:0045004">
    <property type="term" value="P:DNA replication proofreading"/>
    <property type="evidence" value="ECO:0007669"/>
    <property type="project" value="TreeGrafter"/>
</dbReference>
<evidence type="ECO:0000256" key="1">
    <source>
        <dbReference type="ARBA" id="ARBA00022694"/>
    </source>
</evidence>
<dbReference type="HAMAP" id="MF_00157">
    <property type="entry name" value="RNase_T"/>
    <property type="match status" value="1"/>
</dbReference>
<dbReference type="Gene3D" id="3.30.420.10">
    <property type="entry name" value="Ribonuclease H-like superfamily/Ribonuclease H"/>
    <property type="match status" value="1"/>
</dbReference>
<dbReference type="GO" id="GO:0008033">
    <property type="term" value="P:tRNA processing"/>
    <property type="evidence" value="ECO:0007669"/>
    <property type="project" value="UniProtKB-KW"/>
</dbReference>
<sequence>MDISSLPLGKRFRGYLPVIIDIETAGFNPKKNALLEIAAVIVEFNAEGDLEITERYSTHVIPFKNAELDESALKFNGIDPYHPFRMAVDEDEALHMIFRPIRQAVKRNLCTRAILVGHNPAFDLSFLNAAIQRTQNKRSPFHPFSTFDTATLGGLAYQETVLAKIAKAAGLEWDNEKAHSALYDAEMTAALFCKIVNRWKQLETAAGKL</sequence>
<dbReference type="RefSeq" id="WP_005374796.1">
    <property type="nucleotide sequence ID" value="NZ_CM001475.1"/>
</dbReference>
<dbReference type="AlphaFoldDB" id="H8GIC7"/>
<dbReference type="PANTHER" id="PTHR30231:SF2">
    <property type="entry name" value="RIBONUCLEASE T"/>
    <property type="match status" value="1"/>
</dbReference>
<dbReference type="GO" id="GO:0005829">
    <property type="term" value="C:cytosol"/>
    <property type="evidence" value="ECO:0007669"/>
    <property type="project" value="TreeGrafter"/>
</dbReference>
<feature type="site" description="Important for substrate binding and specificity" evidence="5">
    <location>
        <position position="75"/>
    </location>
</feature>
<dbReference type="NCBIfam" id="TIGR01298">
    <property type="entry name" value="RNaseT"/>
    <property type="match status" value="1"/>
</dbReference>
<comment type="cofactor">
    <cofactor evidence="5">
        <name>Mg(2+)</name>
        <dbReference type="ChEBI" id="CHEBI:18420"/>
    </cofactor>
    <text evidence="5">Binds two Mg(2+) per subunit. The active form of the enzyme binds two Mg(2+) ions in its active site. The first Mg(2+) forms only one salt bridge with the protein.</text>
</comment>
<organism evidence="7 8">
    <name type="scientific">Methylomicrobium album BG8</name>
    <dbReference type="NCBI Taxonomy" id="686340"/>
    <lineage>
        <taxon>Bacteria</taxon>
        <taxon>Pseudomonadati</taxon>
        <taxon>Pseudomonadota</taxon>
        <taxon>Gammaproteobacteria</taxon>
        <taxon>Methylococcales</taxon>
        <taxon>Methylococcaceae</taxon>
        <taxon>Methylomicrobium</taxon>
    </lineage>
</organism>
<keyword evidence="8" id="KW-1185">Reference proteome</keyword>
<protein>
    <recommendedName>
        <fullName evidence="5">Ribonuclease T</fullName>
        <ecNumber evidence="5">3.1.13.-</ecNumber>
    </recommendedName>
    <alternativeName>
        <fullName evidence="5">Exoribonuclease T</fullName>
        <shortName evidence="5">RNase T</shortName>
    </alternativeName>
</protein>
<dbReference type="InterPro" id="IPR012337">
    <property type="entry name" value="RNaseH-like_sf"/>
</dbReference>
<proteinExistence type="inferred from homology"/>
<gene>
    <name evidence="5" type="primary">rnt</name>
    <name evidence="7" type="ORF">Metal_3796</name>
</gene>
<dbReference type="GO" id="GO:0008408">
    <property type="term" value="F:3'-5' exonuclease activity"/>
    <property type="evidence" value="ECO:0007669"/>
    <property type="project" value="TreeGrafter"/>
</dbReference>
<dbReference type="CDD" id="cd06134">
    <property type="entry name" value="RNaseT"/>
    <property type="match status" value="1"/>
</dbReference>
<dbReference type="InterPro" id="IPR013520">
    <property type="entry name" value="Ribonucl_H"/>
</dbReference>
<evidence type="ECO:0000256" key="4">
    <source>
        <dbReference type="ARBA" id="ARBA00022839"/>
    </source>
</evidence>
<dbReference type="Pfam" id="PF00929">
    <property type="entry name" value="RNase_T"/>
    <property type="match status" value="1"/>
</dbReference>
<dbReference type="eggNOG" id="COG0847">
    <property type="taxonomic scope" value="Bacteria"/>
</dbReference>
<feature type="active site" description="Proton donor/acceptor" evidence="5">
    <location>
        <position position="179"/>
    </location>
</feature>
<feature type="site" description="Important for substrate binding and specificity" evidence="5">
    <location>
        <position position="144"/>
    </location>
</feature>
<evidence type="ECO:0000256" key="5">
    <source>
        <dbReference type="HAMAP-Rule" id="MF_00157"/>
    </source>
</evidence>
<feature type="site" description="Important for substrate binding and specificity" evidence="5">
    <location>
        <position position="122"/>
    </location>
</feature>
<dbReference type="GO" id="GO:0016896">
    <property type="term" value="F:RNA exonuclease activity, producing 5'-phosphomonoesters"/>
    <property type="evidence" value="ECO:0007669"/>
    <property type="project" value="UniProtKB-UniRule"/>
</dbReference>
<feature type="binding site" evidence="5">
    <location>
        <position position="184"/>
    </location>
    <ligand>
        <name>Mg(2+)</name>
        <dbReference type="ChEBI" id="CHEBI:18420"/>
        <label>2</label>
        <note>catalytic</note>
    </ligand>
</feature>
<dbReference type="GO" id="GO:0000287">
    <property type="term" value="F:magnesium ion binding"/>
    <property type="evidence" value="ECO:0007669"/>
    <property type="project" value="UniProtKB-UniRule"/>
</dbReference>
<dbReference type="STRING" id="686340.Metal_3796"/>
<comment type="function">
    <text evidence="5">Trims short 3' overhangs of a variety of RNA species, leaving a one or two nucleotide 3' overhang. Responsible for the end-turnover of tRNA: specifically removes the terminal AMP residue from uncharged tRNA (tRNA-C-C-A). Also appears to be involved in tRNA biosynthesis.</text>
</comment>
<feature type="binding site" evidence="5">
    <location>
        <position position="23"/>
    </location>
    <ligand>
        <name>Mg(2+)</name>
        <dbReference type="ChEBI" id="CHEBI:18420"/>
        <label>2</label>
        <note>catalytic</note>
    </ligand>
</feature>
<keyword evidence="5" id="KW-0479">Metal-binding</keyword>
<feature type="binding site" evidence="5">
    <location>
        <position position="179"/>
    </location>
    <ligand>
        <name>Mg(2+)</name>
        <dbReference type="ChEBI" id="CHEBI:18420"/>
        <label>2</label>
        <note>catalytic</note>
    </ligand>
</feature>
<feature type="site" description="Important for substrate binding and specificity" evidence="5">
    <location>
        <position position="27"/>
    </location>
</feature>
<dbReference type="EMBL" id="CM001475">
    <property type="protein sequence ID" value="EIC31439.1"/>
    <property type="molecule type" value="Genomic_DNA"/>
</dbReference>
<evidence type="ECO:0000256" key="2">
    <source>
        <dbReference type="ARBA" id="ARBA00022722"/>
    </source>
</evidence>
<evidence type="ECO:0000313" key="8">
    <source>
        <dbReference type="Proteomes" id="UP000005090"/>
    </source>
</evidence>
<dbReference type="GO" id="GO:0003676">
    <property type="term" value="F:nucleic acid binding"/>
    <property type="evidence" value="ECO:0007669"/>
    <property type="project" value="InterPro"/>
</dbReference>
<dbReference type="InterPro" id="IPR036397">
    <property type="entry name" value="RNaseH_sf"/>
</dbReference>
<dbReference type="HOGENOM" id="CLU_082724_0_0_6"/>
<reference evidence="7 8" key="1">
    <citation type="journal article" date="2013" name="Genome Announc.">
        <title>Genome Sequence of the Obligate Gammaproteobacterial Methanotroph Methylomicrobium album Strain BG8.</title>
        <authorList>
            <person name="Kits K.D."/>
            <person name="Kalyuzhnaya M.G."/>
            <person name="Klotz M.G."/>
            <person name="Jetten M.S."/>
            <person name="Op den Camp H.J."/>
            <person name="Vuilleumier S."/>
            <person name="Bringel F."/>
            <person name="Dispirito A.A."/>
            <person name="Murrell J.C."/>
            <person name="Bruce D."/>
            <person name="Cheng J.F."/>
            <person name="Copeland A."/>
            <person name="Goodwin L."/>
            <person name="Hauser L."/>
            <person name="Lajus A."/>
            <person name="Land M.L."/>
            <person name="Lapidus A."/>
            <person name="Lucas S."/>
            <person name="Medigue C."/>
            <person name="Pitluck S."/>
            <person name="Woyke T."/>
            <person name="Zeytun A."/>
            <person name="Stein L.Y."/>
        </authorList>
    </citation>
    <scope>NUCLEOTIDE SEQUENCE [LARGE SCALE GENOMIC DNA]</scope>
    <source>
        <strain evidence="7 8">BG8</strain>
    </source>
</reference>
<dbReference type="EC" id="3.1.13.-" evidence="5"/>
<keyword evidence="4 5" id="KW-0269">Exonuclease</keyword>
<accession>H8GIC7</accession>